<dbReference type="Proteomes" id="UP000198825">
    <property type="component" value="Chromosome I"/>
</dbReference>
<keyword evidence="4" id="KW-1185">Reference proteome</keyword>
<keyword evidence="2" id="KW-0472">Membrane</keyword>
<protein>
    <submittedName>
        <fullName evidence="3">Uncharacterized protein</fullName>
    </submittedName>
</protein>
<dbReference type="STRING" id="546874.SAMN04488544_3812"/>
<dbReference type="EMBL" id="LT629799">
    <property type="protein sequence ID" value="SDV03530.1"/>
    <property type="molecule type" value="Genomic_DNA"/>
</dbReference>
<sequence length="104" mass="11422">MTEPERPPTDWEARVARAKRDGTWSRDPDEPPSPYPTAVKRRRFLVGFLLTLAAGILLGALVEVLLGDPGSPWAPGTLLEGFIRSVFPAALVGWGCTRGPRTRR</sequence>
<keyword evidence="2" id="KW-0812">Transmembrane</keyword>
<dbReference type="OrthoDB" id="9944277at2"/>
<reference evidence="4" key="1">
    <citation type="submission" date="2016-10" db="EMBL/GenBank/DDBJ databases">
        <authorList>
            <person name="Varghese N."/>
            <person name="Submissions S."/>
        </authorList>
    </citation>
    <scope>NUCLEOTIDE SEQUENCE [LARGE SCALE GENOMIC DNA]</scope>
    <source>
        <strain evidence="4">DSM 21743</strain>
    </source>
</reference>
<accession>A0A1H2NDP1</accession>
<feature type="compositionally biased region" description="Basic and acidic residues" evidence="1">
    <location>
        <begin position="1"/>
        <end position="29"/>
    </location>
</feature>
<feature type="region of interest" description="Disordered" evidence="1">
    <location>
        <begin position="1"/>
        <end position="36"/>
    </location>
</feature>
<evidence type="ECO:0000256" key="1">
    <source>
        <dbReference type="SAM" id="MobiDB-lite"/>
    </source>
</evidence>
<evidence type="ECO:0000256" key="2">
    <source>
        <dbReference type="SAM" id="Phobius"/>
    </source>
</evidence>
<name>A0A1H2NDP1_9ACTN</name>
<organism evidence="3 4">
    <name type="scientific">Microlunatus sagamiharensis</name>
    <dbReference type="NCBI Taxonomy" id="546874"/>
    <lineage>
        <taxon>Bacteria</taxon>
        <taxon>Bacillati</taxon>
        <taxon>Actinomycetota</taxon>
        <taxon>Actinomycetes</taxon>
        <taxon>Propionibacteriales</taxon>
        <taxon>Propionibacteriaceae</taxon>
        <taxon>Microlunatus</taxon>
    </lineage>
</organism>
<proteinExistence type="predicted"/>
<dbReference type="RefSeq" id="WP_091078133.1">
    <property type="nucleotide sequence ID" value="NZ_LT629799.1"/>
</dbReference>
<keyword evidence="2" id="KW-1133">Transmembrane helix</keyword>
<gene>
    <name evidence="3" type="ORF">SAMN04488544_3812</name>
</gene>
<evidence type="ECO:0000313" key="4">
    <source>
        <dbReference type="Proteomes" id="UP000198825"/>
    </source>
</evidence>
<feature type="transmembrane region" description="Helical" evidence="2">
    <location>
        <begin position="78"/>
        <end position="97"/>
    </location>
</feature>
<evidence type="ECO:0000313" key="3">
    <source>
        <dbReference type="EMBL" id="SDV03530.1"/>
    </source>
</evidence>
<dbReference type="AlphaFoldDB" id="A0A1H2NDP1"/>
<feature type="transmembrane region" description="Helical" evidence="2">
    <location>
        <begin position="44"/>
        <end position="66"/>
    </location>
</feature>